<sequence length="96" mass="10733">MLVVPPYFDCASAALCRTAVLVISGNGDIRYSILPQHLHQRLLQVQPYSLKGVHLRTLWKEIAAKFPLSGPNIVSRSMSLSLLIRSHMKIIIARLV</sequence>
<reference evidence="1 2" key="1">
    <citation type="submission" date="2020-08" db="EMBL/GenBank/DDBJ databases">
        <title>Genomic Encyclopedia of Type Strains, Phase III (KMG-III): the genomes of soil and plant-associated and newly described type strains.</title>
        <authorList>
            <person name="Whitman W."/>
        </authorList>
    </citation>
    <scope>NUCLEOTIDE SEQUENCE [LARGE SCALE GENOMIC DNA]</scope>
    <source>
        <strain evidence="1 2">CECT 8234</strain>
    </source>
</reference>
<evidence type="ECO:0000313" key="1">
    <source>
        <dbReference type="EMBL" id="MBB3150631.1"/>
    </source>
</evidence>
<dbReference type="Proteomes" id="UP000518605">
    <property type="component" value="Unassembled WGS sequence"/>
</dbReference>
<keyword evidence="2" id="KW-1185">Reference proteome</keyword>
<evidence type="ECO:0000313" key="2">
    <source>
        <dbReference type="Proteomes" id="UP000518605"/>
    </source>
</evidence>
<gene>
    <name evidence="1" type="ORF">FHS16_000665</name>
</gene>
<comment type="caution">
    <text evidence="1">The sequence shown here is derived from an EMBL/GenBank/DDBJ whole genome shotgun (WGS) entry which is preliminary data.</text>
</comment>
<accession>A0A7W5C3P9</accession>
<organism evidence="1 2">
    <name type="scientific">Paenibacillus endophyticus</name>
    <dbReference type="NCBI Taxonomy" id="1294268"/>
    <lineage>
        <taxon>Bacteria</taxon>
        <taxon>Bacillati</taxon>
        <taxon>Bacillota</taxon>
        <taxon>Bacilli</taxon>
        <taxon>Bacillales</taxon>
        <taxon>Paenibacillaceae</taxon>
        <taxon>Paenibacillus</taxon>
    </lineage>
</organism>
<protein>
    <submittedName>
        <fullName evidence="1">Uncharacterized protein</fullName>
    </submittedName>
</protein>
<proteinExistence type="predicted"/>
<name>A0A7W5C3P9_9BACL</name>
<dbReference type="EMBL" id="JACHXW010000002">
    <property type="protein sequence ID" value="MBB3150631.1"/>
    <property type="molecule type" value="Genomic_DNA"/>
</dbReference>
<dbReference type="AlphaFoldDB" id="A0A7W5C3P9"/>